<feature type="domain" description="Alpha-L-rhamnosidase six-hairpin glycosidase" evidence="5">
    <location>
        <begin position="295"/>
        <end position="640"/>
    </location>
</feature>
<dbReference type="GO" id="GO:0005975">
    <property type="term" value="P:carbohydrate metabolic process"/>
    <property type="evidence" value="ECO:0007669"/>
    <property type="project" value="InterPro"/>
</dbReference>
<keyword evidence="4" id="KW-0732">Signal</keyword>
<organism evidence="7 8">
    <name type="scientific">Sedimentisphaera salicampi</name>
    <dbReference type="NCBI Taxonomy" id="1941349"/>
    <lineage>
        <taxon>Bacteria</taxon>
        <taxon>Pseudomonadati</taxon>
        <taxon>Planctomycetota</taxon>
        <taxon>Phycisphaerae</taxon>
        <taxon>Sedimentisphaerales</taxon>
        <taxon>Sedimentisphaeraceae</taxon>
        <taxon>Sedimentisphaera</taxon>
    </lineage>
</organism>
<evidence type="ECO:0000313" key="8">
    <source>
        <dbReference type="Proteomes" id="UP000193334"/>
    </source>
</evidence>
<dbReference type="GO" id="GO:0030596">
    <property type="term" value="F:alpha-L-rhamnosidase activity"/>
    <property type="evidence" value="ECO:0007669"/>
    <property type="project" value="UniProtKB-EC"/>
</dbReference>
<keyword evidence="3" id="KW-0378">Hydrolase</keyword>
<feature type="chain" id="PRO_5012484354" description="alpha-L-rhamnosidase" evidence="4">
    <location>
        <begin position="33"/>
        <end position="743"/>
    </location>
</feature>
<dbReference type="SUPFAM" id="SSF48208">
    <property type="entry name" value="Six-hairpin glycosidases"/>
    <property type="match status" value="1"/>
</dbReference>
<dbReference type="Pfam" id="PF17389">
    <property type="entry name" value="Bac_rhamnosid6H"/>
    <property type="match status" value="1"/>
</dbReference>
<dbReference type="PANTHER" id="PTHR33307:SF6">
    <property type="entry name" value="ALPHA-RHAMNOSIDASE (EUROFUNG)-RELATED"/>
    <property type="match status" value="1"/>
</dbReference>
<feature type="signal peptide" evidence="4">
    <location>
        <begin position="1"/>
        <end position="32"/>
    </location>
</feature>
<dbReference type="InterPro" id="IPR008928">
    <property type="entry name" value="6-hairpin_glycosidase_sf"/>
</dbReference>
<gene>
    <name evidence="7" type="ORF">STSP1_02104</name>
</gene>
<keyword evidence="8" id="KW-1185">Reference proteome</keyword>
<dbReference type="Gene3D" id="1.50.10.10">
    <property type="match status" value="1"/>
</dbReference>
<dbReference type="InterPro" id="IPR013783">
    <property type="entry name" value="Ig-like_fold"/>
</dbReference>
<evidence type="ECO:0000259" key="5">
    <source>
        <dbReference type="Pfam" id="PF17389"/>
    </source>
</evidence>
<dbReference type="InterPro" id="IPR035396">
    <property type="entry name" value="Bac_rhamnosid6H"/>
</dbReference>
<reference evidence="8" key="1">
    <citation type="submission" date="2017-04" db="EMBL/GenBank/DDBJ databases">
        <title>Comparative genomics and description of representatives of a novel lineage of planctomycetes thriving in anoxic sediments.</title>
        <authorList>
            <person name="Spring S."/>
            <person name="Bunk B."/>
            <person name="Sproer C."/>
        </authorList>
    </citation>
    <scope>NUCLEOTIDE SEQUENCE [LARGE SCALE GENOMIC DNA]</scope>
    <source>
        <strain evidence="8">ST-PulAB-D4</strain>
    </source>
</reference>
<dbReference type="EC" id="3.2.1.40" evidence="2"/>
<evidence type="ECO:0000313" key="7">
    <source>
        <dbReference type="EMBL" id="ARN57683.1"/>
    </source>
</evidence>
<name>A0A1W6LPN6_9BACT</name>
<dbReference type="AlphaFoldDB" id="A0A1W6LPN6"/>
<accession>A0A1W6LPN6</accession>
<proteinExistence type="predicted"/>
<dbReference type="InterPro" id="IPR012341">
    <property type="entry name" value="6hp_glycosidase-like_sf"/>
</dbReference>
<dbReference type="Gene3D" id="2.60.40.10">
    <property type="entry name" value="Immunoglobulins"/>
    <property type="match status" value="1"/>
</dbReference>
<dbReference type="PANTHER" id="PTHR33307">
    <property type="entry name" value="ALPHA-RHAMNOSIDASE (EUROFUNG)"/>
    <property type="match status" value="1"/>
</dbReference>
<dbReference type="Proteomes" id="UP000193334">
    <property type="component" value="Chromosome"/>
</dbReference>
<dbReference type="RefSeq" id="WP_085756309.1">
    <property type="nucleotide sequence ID" value="NZ_CP021023.1"/>
</dbReference>
<dbReference type="Gene3D" id="2.60.120.260">
    <property type="entry name" value="Galactose-binding domain-like"/>
    <property type="match status" value="1"/>
</dbReference>
<evidence type="ECO:0000256" key="4">
    <source>
        <dbReference type="SAM" id="SignalP"/>
    </source>
</evidence>
<sequence precursor="true">MSSIYKMPASRRRVLFFASSFLLIFSAGTAGAEGFFAQPCGQTVEYIREPAEGVQISDRKPEYSWIVPQEAQYQKAYQIIVSSSIPSINRSKGDIWDSGKVLSDKCVNIEHAGKSLERGSEYYWKVRIWDSRGRVSLYSPVQKFAAGDRGEPVSTQNSFQIEHIAPESSKKISRNTYFFDFARAAFGSVTLKYQTEKHETLKIRLGEKSSGGRVDTNPGGSIRYKQVEIEVSPGCREYEVELPADTRNTGSRAVKLPESFGVVMPFRYCEIIGASSEITEDDIRQKAFFYYFQDNASAFSSSSKTLNKVWQLCKYSIKATSFAGLYVDGDRERIPYEADAYINQLSHYCTDREYAMAKQTIEYFMDHPTWPTEWILHTAMMVYQDYMYTGDTELIENYYDILRHKSLIALAREDGLISTQTGKVTDQLLRDIGFDPVPEKGLGDIVDWPPAQKDTGWKLATEQGERDGHQMLPINTVVNAFFCRNMQIMAEFAEILNKKKDRRLFTSMAAKVKEAINSKLFDKDKGIYIDGEGATHSSLHSNMLPLAFDIVPEEHKKSVAEFVESRGMACSVYGAQYLLQGLFKAGKSQYALSLITAKTDRSWWNMIEAGSTVTLEAWDLKYKPNADWNHAWGAAPANVIPRWLWGIRPNSPGFESVVIQPQLAGLERTKIKMPTIRGSVECSFEKTACGRNFSIKLPANTDGIFRLDDIENKAVFLSGKEIKAEKGAVEISAGKNEITIKND</sequence>
<evidence type="ECO:0000256" key="3">
    <source>
        <dbReference type="ARBA" id="ARBA00022801"/>
    </source>
</evidence>
<dbReference type="EMBL" id="CP021023">
    <property type="protein sequence ID" value="ARN57683.1"/>
    <property type="molecule type" value="Genomic_DNA"/>
</dbReference>
<feature type="domain" description="Alpha-L-rhamnosidase C-terminal" evidence="6">
    <location>
        <begin position="646"/>
        <end position="710"/>
    </location>
</feature>
<evidence type="ECO:0000256" key="1">
    <source>
        <dbReference type="ARBA" id="ARBA00001445"/>
    </source>
</evidence>
<comment type="catalytic activity">
    <reaction evidence="1">
        <text>Hydrolysis of terminal non-reducing alpha-L-rhamnose residues in alpha-L-rhamnosides.</text>
        <dbReference type="EC" id="3.2.1.40"/>
    </reaction>
</comment>
<evidence type="ECO:0000256" key="2">
    <source>
        <dbReference type="ARBA" id="ARBA00012652"/>
    </source>
</evidence>
<dbReference type="InterPro" id="IPR016007">
    <property type="entry name" value="Alpha_rhamnosid"/>
</dbReference>
<protein>
    <recommendedName>
        <fullName evidence="2">alpha-L-rhamnosidase</fullName>
        <ecNumber evidence="2">3.2.1.40</ecNumber>
    </recommendedName>
</protein>
<dbReference type="Pfam" id="PF17390">
    <property type="entry name" value="Bac_rhamnosid_C"/>
    <property type="match status" value="1"/>
</dbReference>
<dbReference type="Gene3D" id="2.60.420.10">
    <property type="entry name" value="Maltose phosphorylase, domain 3"/>
    <property type="match status" value="1"/>
</dbReference>
<evidence type="ECO:0000259" key="6">
    <source>
        <dbReference type="Pfam" id="PF17390"/>
    </source>
</evidence>
<dbReference type="Pfam" id="PF25788">
    <property type="entry name" value="Ig_Rha78A_N"/>
    <property type="match status" value="1"/>
</dbReference>
<dbReference type="KEGG" id="pbp:STSP1_02104"/>
<dbReference type="STRING" id="1941349.STSP1_02104"/>
<dbReference type="InterPro" id="IPR035398">
    <property type="entry name" value="Bac_rhamnosid_C"/>
</dbReference>